<keyword evidence="3 9" id="KW-0326">Glycosidase</keyword>
<dbReference type="Gene3D" id="2.60.40.10">
    <property type="entry name" value="Immunoglobulins"/>
    <property type="match status" value="3"/>
</dbReference>
<protein>
    <submittedName>
        <fullName evidence="9">Beta-galactosidase</fullName>
        <ecNumber evidence="9">3.2.1.23</ecNumber>
    </submittedName>
</protein>
<feature type="domain" description="Glycoside hydrolase family 2 catalytic" evidence="5">
    <location>
        <begin position="278"/>
        <end position="429"/>
    </location>
</feature>
<dbReference type="EMBL" id="CYZU01000027">
    <property type="protein sequence ID" value="CUO66115.1"/>
    <property type="molecule type" value="Genomic_DNA"/>
</dbReference>
<sequence>MIKKDFNNGWSVTNTGDMVGALLGEEQLPPKPVTLPHDAMILNPRKRENPSQNSGGFFPGGDYIYTKEFMVDQSSEGKNFYLEFEGIYERGQVYINGNFAGSIDCGYTRLIIEIADYLIFGEKNTISVRAYNSSQPNSRWYTGSGLYRPVNLYIGDSMRIPIDGVKITTPEVAEDIAKVVINTQIDYTGNVVKRIVLRTEIMSGEDMVAYEVTPVTIQRNKKIEVEQKIYVRNPLLWTIDWPNIYVCKIRLIEDEQELDVAENTFGIRKLRLDPVNGLRLNEDAILLRGACIHHDHGALGTASFSKAEERKIKCLKEAGFNAVRISHHSATKSLLDACDRQGMLVIDEVFDVWNHCKVHYDYSLRFAKNWERDIEDLVAKDFNHPSVFMYSYGNEIQELASVAGAFWSRRIAKKLRKLDSTRYITNSINGLSALENKNGEIAADMGLLSKTEVKQLETGEFKGDINELMTVLHGAMNEMAAHTMIEDAMHEAYSCLDACGLNYMRDCYELYQKKYPNRITFGSETLPPDIARNWEKVEKLSSCIGDFTWTGWDYIGESGVGIIGYDSVDTFFKPYPAYLAYVGDLDITGYRRPASYFREIVFGLRKIPYLAVQDPKYYGRKESKTPWTISDAISSWSWPGCEGETCKVEIYSPSDEVELRLNGTAIGRYPTGKENQFTALAEIEYEPGIIEAVPYTDGKSGESYQLCTVLNDYKLKIVCEDKELEAGEEDLAYLMIYITDQKETIHTEQDFKVSVKVLGAAALAGFATADPVSEENFYDTVRTTYEGRAQVIVRSGEQAGDAEVLIEAEKCEPVSIYLKVRDRK</sequence>
<dbReference type="InterPro" id="IPR008979">
    <property type="entry name" value="Galactose-bd-like_sf"/>
</dbReference>
<dbReference type="InterPro" id="IPR013783">
    <property type="entry name" value="Ig-like_fold"/>
</dbReference>
<dbReference type="Pfam" id="PF02836">
    <property type="entry name" value="Glyco_hydro_2_C"/>
    <property type="match status" value="1"/>
</dbReference>
<dbReference type="GO" id="GO:0005975">
    <property type="term" value="P:carbohydrate metabolic process"/>
    <property type="evidence" value="ECO:0007669"/>
    <property type="project" value="InterPro"/>
</dbReference>
<dbReference type="AlphaFoldDB" id="A0A174GZZ3"/>
<dbReference type="Gene3D" id="3.20.20.80">
    <property type="entry name" value="Glycosidases"/>
    <property type="match status" value="1"/>
</dbReference>
<dbReference type="InterPro" id="IPR006101">
    <property type="entry name" value="Glyco_hydro_2"/>
</dbReference>
<keyword evidence="2 9" id="KW-0378">Hydrolase</keyword>
<evidence type="ECO:0000259" key="5">
    <source>
        <dbReference type="Pfam" id="PF02836"/>
    </source>
</evidence>
<evidence type="ECO:0000256" key="3">
    <source>
        <dbReference type="ARBA" id="ARBA00023295"/>
    </source>
</evidence>
<dbReference type="InterPro" id="IPR040605">
    <property type="entry name" value="Glyco_hydro2_dom5"/>
</dbReference>
<feature type="domain" description="DUF4982" evidence="6">
    <location>
        <begin position="643"/>
        <end position="699"/>
    </location>
</feature>
<comment type="similarity">
    <text evidence="1">Belongs to the glycosyl hydrolase 2 family.</text>
</comment>
<feature type="domain" description="Glycoside hydrolase family 2 immunoglobulin-like beta-sandwich" evidence="4">
    <location>
        <begin position="162"/>
        <end position="268"/>
    </location>
</feature>
<evidence type="ECO:0000313" key="9">
    <source>
        <dbReference type="EMBL" id="CUO66115.1"/>
    </source>
</evidence>
<dbReference type="PANTHER" id="PTHR42732:SF1">
    <property type="entry name" value="BETA-MANNOSIDASE"/>
    <property type="match status" value="1"/>
</dbReference>
<dbReference type="RefSeq" id="WP_055153814.1">
    <property type="nucleotide sequence ID" value="NZ_CYZU01000027.1"/>
</dbReference>
<dbReference type="InterPro" id="IPR054593">
    <property type="entry name" value="Beta-mannosidase-like_N2"/>
</dbReference>
<evidence type="ECO:0000259" key="7">
    <source>
        <dbReference type="Pfam" id="PF18565"/>
    </source>
</evidence>
<dbReference type="PRINTS" id="PR00132">
    <property type="entry name" value="GLHYDRLASE2"/>
</dbReference>
<dbReference type="Proteomes" id="UP000095544">
    <property type="component" value="Unassembled WGS sequence"/>
</dbReference>
<dbReference type="OrthoDB" id="9762066at2"/>
<name>A0A174GZZ3_9FIRM</name>
<feature type="domain" description="Beta-mannosidase-like galactose-binding" evidence="8">
    <location>
        <begin position="57"/>
        <end position="134"/>
    </location>
</feature>
<dbReference type="EC" id="3.2.1.23" evidence="9"/>
<dbReference type="Pfam" id="PF22666">
    <property type="entry name" value="Glyco_hydro_2_N2"/>
    <property type="match status" value="1"/>
</dbReference>
<evidence type="ECO:0000259" key="4">
    <source>
        <dbReference type="Pfam" id="PF00703"/>
    </source>
</evidence>
<evidence type="ECO:0000259" key="6">
    <source>
        <dbReference type="Pfam" id="PF16355"/>
    </source>
</evidence>
<dbReference type="Pfam" id="PF18565">
    <property type="entry name" value="Glyco_hydro2_C5"/>
    <property type="match status" value="1"/>
</dbReference>
<evidence type="ECO:0000259" key="8">
    <source>
        <dbReference type="Pfam" id="PF22666"/>
    </source>
</evidence>
<accession>A0A174GZZ3</accession>
<reference evidence="9 10" key="1">
    <citation type="submission" date="2015-09" db="EMBL/GenBank/DDBJ databases">
        <authorList>
            <consortium name="Pathogen Informatics"/>
        </authorList>
    </citation>
    <scope>NUCLEOTIDE SEQUENCE [LARGE SCALE GENOMIC DNA]</scope>
    <source>
        <strain evidence="9 10">2789STDY5834876</strain>
    </source>
</reference>
<dbReference type="Pfam" id="PF00703">
    <property type="entry name" value="Glyco_hydro_2"/>
    <property type="match status" value="1"/>
</dbReference>
<dbReference type="InterPro" id="IPR006103">
    <property type="entry name" value="Glyco_hydro_2_cat"/>
</dbReference>
<dbReference type="SUPFAM" id="SSF49785">
    <property type="entry name" value="Galactose-binding domain-like"/>
    <property type="match status" value="1"/>
</dbReference>
<evidence type="ECO:0000256" key="1">
    <source>
        <dbReference type="ARBA" id="ARBA00007401"/>
    </source>
</evidence>
<dbReference type="Gene3D" id="2.60.120.260">
    <property type="entry name" value="Galactose-binding domain-like"/>
    <property type="match status" value="1"/>
</dbReference>
<dbReference type="InterPro" id="IPR036156">
    <property type="entry name" value="Beta-gal/glucu_dom_sf"/>
</dbReference>
<proteinExistence type="inferred from homology"/>
<dbReference type="GO" id="GO:0004565">
    <property type="term" value="F:beta-galactosidase activity"/>
    <property type="evidence" value="ECO:0007669"/>
    <property type="project" value="UniProtKB-EC"/>
</dbReference>
<dbReference type="InterPro" id="IPR017853">
    <property type="entry name" value="GH"/>
</dbReference>
<dbReference type="PANTHER" id="PTHR42732">
    <property type="entry name" value="BETA-GALACTOSIDASE"/>
    <property type="match status" value="1"/>
</dbReference>
<dbReference type="SUPFAM" id="SSF49303">
    <property type="entry name" value="beta-Galactosidase/glucuronidase domain"/>
    <property type="match status" value="1"/>
</dbReference>
<dbReference type="InterPro" id="IPR006102">
    <property type="entry name" value="Ig-like_GH2"/>
</dbReference>
<organism evidence="9 10">
    <name type="scientific">Faecalicatena contorta</name>
    <dbReference type="NCBI Taxonomy" id="39482"/>
    <lineage>
        <taxon>Bacteria</taxon>
        <taxon>Bacillati</taxon>
        <taxon>Bacillota</taxon>
        <taxon>Clostridia</taxon>
        <taxon>Lachnospirales</taxon>
        <taxon>Lachnospiraceae</taxon>
        <taxon>Faecalicatena</taxon>
    </lineage>
</organism>
<dbReference type="STRING" id="39482.ERS852491_02885"/>
<evidence type="ECO:0000256" key="2">
    <source>
        <dbReference type="ARBA" id="ARBA00022801"/>
    </source>
</evidence>
<dbReference type="InterPro" id="IPR051913">
    <property type="entry name" value="GH2_Domain-Containing"/>
</dbReference>
<evidence type="ECO:0000313" key="10">
    <source>
        <dbReference type="Proteomes" id="UP000095544"/>
    </source>
</evidence>
<dbReference type="Pfam" id="PF16355">
    <property type="entry name" value="DUF4982"/>
    <property type="match status" value="1"/>
</dbReference>
<dbReference type="SUPFAM" id="SSF51445">
    <property type="entry name" value="(Trans)glycosidases"/>
    <property type="match status" value="1"/>
</dbReference>
<feature type="domain" description="Glycoside hydrolase family 2" evidence="7">
    <location>
        <begin position="715"/>
        <end position="816"/>
    </location>
</feature>
<gene>
    <name evidence="9" type="primary">lacZ_2</name>
    <name evidence="9" type="ORF">ERS852491_02885</name>
</gene>
<dbReference type="InterPro" id="IPR032311">
    <property type="entry name" value="DUF4982"/>
</dbReference>